<reference evidence="2" key="1">
    <citation type="submission" date="2017-04" db="EMBL/GenBank/DDBJ databases">
        <title>Unexpected and diverse lifestyles within the genus Limnohabitans.</title>
        <authorList>
            <person name="Kasalicky V."/>
            <person name="Mehrshad M."/>
            <person name="Andrei S.-A."/>
            <person name="Salcher M."/>
            <person name="Kratochvilova H."/>
            <person name="Simek K."/>
            <person name="Ghai R."/>
        </authorList>
    </citation>
    <scope>NUCLEOTIDE SEQUENCE [LARGE SCALE GENOMIC DNA]</scope>
    <source>
        <strain evidence="2">II-D5</strain>
    </source>
</reference>
<dbReference type="SUPFAM" id="SSF143100">
    <property type="entry name" value="TTHA1013/TTHA0281-like"/>
    <property type="match status" value="1"/>
</dbReference>
<organism evidence="2 3">
    <name type="scientific">Limnohabitans planktonicus II-D5</name>
    <dbReference type="NCBI Taxonomy" id="1293045"/>
    <lineage>
        <taxon>Bacteria</taxon>
        <taxon>Pseudomonadati</taxon>
        <taxon>Pseudomonadota</taxon>
        <taxon>Betaproteobacteria</taxon>
        <taxon>Burkholderiales</taxon>
        <taxon>Comamonadaceae</taxon>
        <taxon>Limnohabitans</taxon>
    </lineage>
</organism>
<evidence type="ECO:0000313" key="3">
    <source>
        <dbReference type="Proteomes" id="UP000037507"/>
    </source>
</evidence>
<evidence type="ECO:0000313" key="2">
    <source>
        <dbReference type="EMBL" id="PVE40939.1"/>
    </source>
</evidence>
<gene>
    <name evidence="2" type="ORF">H663_019850</name>
</gene>
<evidence type="ECO:0000259" key="1">
    <source>
        <dbReference type="Pfam" id="PF08972"/>
    </source>
</evidence>
<accession>A0A2T7U8G5</accession>
<sequence>MTADTSGCQIAMGRCDSHTIGIPEHQCEHLACFAATQNIGYSCLYQNITETVQGVTMYRVGLPAWKTLARWGVPVRLRVDVHFDEESKSYWADSPDLDGLVVAGADLDDLHDEVRIAVSDLLSLALQAPQAKAQTEFRYRQMTVFAA</sequence>
<dbReference type="Pfam" id="PF08972">
    <property type="entry name" value="DUF1902"/>
    <property type="match status" value="1"/>
</dbReference>
<name>A0A2T7U8G5_9BURK</name>
<dbReference type="InterPro" id="IPR015066">
    <property type="entry name" value="DUF1902"/>
</dbReference>
<dbReference type="Proteomes" id="UP000037507">
    <property type="component" value="Unassembled WGS sequence"/>
</dbReference>
<feature type="domain" description="DUF1902" evidence="1">
    <location>
        <begin position="77"/>
        <end position="139"/>
    </location>
</feature>
<keyword evidence="3" id="KW-1185">Reference proteome</keyword>
<dbReference type="EMBL" id="LFYT02000050">
    <property type="protein sequence ID" value="PVE40939.1"/>
    <property type="molecule type" value="Genomic_DNA"/>
</dbReference>
<proteinExistence type="predicted"/>
<dbReference type="Gene3D" id="3.30.2390.10">
    <property type="entry name" value="TTHA1013-like"/>
    <property type="match status" value="1"/>
</dbReference>
<comment type="caution">
    <text evidence="2">The sequence shown here is derived from an EMBL/GenBank/DDBJ whole genome shotgun (WGS) entry which is preliminary data.</text>
</comment>
<dbReference type="InterPro" id="IPR035069">
    <property type="entry name" value="TTHA1013/TTHA0281-like"/>
</dbReference>
<protein>
    <recommendedName>
        <fullName evidence="1">DUF1902 domain-containing protein</fullName>
    </recommendedName>
</protein>
<dbReference type="RefSeq" id="WP_083451105.1">
    <property type="nucleotide sequence ID" value="NZ_LFYT02000050.1"/>
</dbReference>
<dbReference type="AlphaFoldDB" id="A0A2T7U8G5"/>
<dbReference type="OrthoDB" id="8912376at2"/>